<comment type="caution">
    <text evidence="3">The sequence shown here is derived from an EMBL/GenBank/DDBJ whole genome shotgun (WGS) entry which is preliminary data.</text>
</comment>
<proteinExistence type="predicted"/>
<organism evidence="3 4">
    <name type="scientific">Planoprotostelium fungivorum</name>
    <dbReference type="NCBI Taxonomy" id="1890364"/>
    <lineage>
        <taxon>Eukaryota</taxon>
        <taxon>Amoebozoa</taxon>
        <taxon>Evosea</taxon>
        <taxon>Variosea</taxon>
        <taxon>Cavosteliida</taxon>
        <taxon>Cavosteliaceae</taxon>
        <taxon>Planoprotostelium</taxon>
    </lineage>
</organism>
<dbReference type="AlphaFoldDB" id="A0A2P6MZ26"/>
<dbReference type="PANTHER" id="PTHR11319">
    <property type="entry name" value="G PROTEIN-COUPLED RECEPTOR-RELATED"/>
    <property type="match status" value="1"/>
</dbReference>
<sequence>MVRHLLLCLSIFLSVAGENYQIYVDNQEGSDDAECGTILHPCKTIPQDSTSVCLSSGTYILNQSIPSQLSWWKIQDGQKPSLYCTGDVVAPCDVEPNIRWFDLSMNGCNVLAKDCRDVIIQSMHLTSTILELESSNGSDFSVTHCLFNHTQFETYLDHTGSISSIFNDNIIINSRIDLHNVFHDFNSTVSQLNHNILQFKSLITVLHSNNDALSDSPSLSFQTNNNTCDNYIGNAARAVVSISLSLSGRLSGNLDFHLQVLGNTLPNLTIQFSPTTNIPDTILRGNVISGVVRISARMVRNSRVNELGTVLIEKNDVFSLGIIYERGLSYLGTVLVARNNNFRYFDVKPKSTSVEVYDNIIYNANIIKTDTITDRRNNLIYNNTIQLLTYEIVFPLGKLGVTNITRNHFSRLRIIAEGSIVYVGQNIYGGSLWKNAIALEVERARGSRIILSDVHVKNYSGIGVAIRNSMQTHFSLDSMSVSDCGGGISLFAYKSIINITSVELYNNTNTGVGGGLSISGNDNSIRIQRCRFGGNQAPHASAISATDVGYIQLNDITIDVEDDSVFPIVDHSVLVLSGNYTTENVNLLCTDRRYLLSVNSSSYLIWTCKPCDSGTYLLGRGQIKDDVQIGTSCLVCPEQGVECTNGDTPKAKPNYWCGDSSKGELICHNCPIGYCNQTHHSWNESCIGHRSGELCGGCADNYTLGFLTSSCLPLDRCRPQWIILLSFVPLVYAVVLFVLPIGDGSIWKSISYFVQTVPLLVRQERQSSIISMISSLFTMPTNMGSSSVGICIGDLNYIQREFVSLYIPLGTVFLLSLSCLCVLLYKKMKRIVPRFRFTILKRVLASRSMISRCTTATITAFLLVYSGLVSSYLKLYFCIEIEPSRWVMYNAGTEGCDQTWRKALVSVASILLLPSPLVLLFLRRRLKGTERETGKDVLIILDGCYRKGRKYWESVYMVRRLAIAVAYIFITDEQWSAFTMRVLLTTSLLVHLLLVPFVTATGQALETICLVSLCLLTILEGLNAPDYLNVFIGITVAMPIVTSAAMMVKALRAKILLSKKQKKEERVRLLLSEDEPLEPVLQ</sequence>
<dbReference type="PANTHER" id="PTHR11319:SF35">
    <property type="entry name" value="OUTER MEMBRANE PROTEIN PMPC-RELATED"/>
    <property type="match status" value="1"/>
</dbReference>
<feature type="transmembrane region" description="Helical" evidence="1">
    <location>
        <begin position="769"/>
        <end position="790"/>
    </location>
</feature>
<keyword evidence="1" id="KW-0812">Transmembrane</keyword>
<protein>
    <recommendedName>
        <fullName evidence="5">Right handed beta helix domain-containing protein</fullName>
    </recommendedName>
</protein>
<feature type="transmembrane region" description="Helical" evidence="1">
    <location>
        <begin position="982"/>
        <end position="1000"/>
    </location>
</feature>
<evidence type="ECO:0000256" key="1">
    <source>
        <dbReference type="SAM" id="Phobius"/>
    </source>
</evidence>
<evidence type="ECO:0000256" key="2">
    <source>
        <dbReference type="SAM" id="SignalP"/>
    </source>
</evidence>
<reference evidence="3 4" key="1">
    <citation type="journal article" date="2018" name="Genome Biol. Evol.">
        <title>Multiple Roots of Fruiting Body Formation in Amoebozoa.</title>
        <authorList>
            <person name="Hillmann F."/>
            <person name="Forbes G."/>
            <person name="Novohradska S."/>
            <person name="Ferling I."/>
            <person name="Riege K."/>
            <person name="Groth M."/>
            <person name="Westermann M."/>
            <person name="Marz M."/>
            <person name="Spaller T."/>
            <person name="Winckler T."/>
            <person name="Schaap P."/>
            <person name="Glockner G."/>
        </authorList>
    </citation>
    <scope>NUCLEOTIDE SEQUENCE [LARGE SCALE GENOMIC DNA]</scope>
    <source>
        <strain evidence="3 4">Jena</strain>
    </source>
</reference>
<keyword evidence="2" id="KW-0732">Signal</keyword>
<gene>
    <name evidence="3" type="ORF">PROFUN_06222</name>
</gene>
<evidence type="ECO:0000313" key="3">
    <source>
        <dbReference type="EMBL" id="PRP76944.1"/>
    </source>
</evidence>
<accession>A0A2P6MZ26</accession>
<feature type="signal peptide" evidence="2">
    <location>
        <begin position="1"/>
        <end position="17"/>
    </location>
</feature>
<feature type="chain" id="PRO_5015192334" description="Right handed beta helix domain-containing protein" evidence="2">
    <location>
        <begin position="18"/>
        <end position="1082"/>
    </location>
</feature>
<feature type="transmembrane region" description="Helical" evidence="1">
    <location>
        <begin position="1030"/>
        <end position="1051"/>
    </location>
</feature>
<dbReference type="InParanoid" id="A0A2P6MZ26"/>
<feature type="transmembrane region" description="Helical" evidence="1">
    <location>
        <begin position="802"/>
        <end position="825"/>
    </location>
</feature>
<evidence type="ECO:0008006" key="5">
    <source>
        <dbReference type="Google" id="ProtNLM"/>
    </source>
</evidence>
<dbReference type="OrthoDB" id="34707at2759"/>
<feature type="transmembrane region" description="Helical" evidence="1">
    <location>
        <begin position="721"/>
        <end position="741"/>
    </location>
</feature>
<keyword evidence="1" id="KW-0472">Membrane</keyword>
<name>A0A2P6MZ26_9EUKA</name>
<dbReference type="Proteomes" id="UP000241769">
    <property type="component" value="Unassembled WGS sequence"/>
</dbReference>
<feature type="transmembrane region" description="Helical" evidence="1">
    <location>
        <begin position="903"/>
        <end position="922"/>
    </location>
</feature>
<keyword evidence="4" id="KW-1185">Reference proteome</keyword>
<dbReference type="EMBL" id="MDYQ01000292">
    <property type="protein sequence ID" value="PRP76944.1"/>
    <property type="molecule type" value="Genomic_DNA"/>
</dbReference>
<feature type="transmembrane region" description="Helical" evidence="1">
    <location>
        <begin position="849"/>
        <end position="868"/>
    </location>
</feature>
<keyword evidence="1" id="KW-1133">Transmembrane helix</keyword>
<evidence type="ECO:0000313" key="4">
    <source>
        <dbReference type="Proteomes" id="UP000241769"/>
    </source>
</evidence>